<keyword evidence="2" id="KW-0732">Signal</keyword>
<dbReference type="PANTHER" id="PTHR22835">
    <property type="entry name" value="ZINC FINGER FYVE DOMAIN CONTAINING PROTEIN"/>
    <property type="match status" value="1"/>
</dbReference>
<comment type="caution">
    <text evidence="3">The sequence shown here is derived from an EMBL/GenBank/DDBJ whole genome shotgun (WGS) entry which is preliminary data.</text>
</comment>
<accession>A0A9D4ZHH9</accession>
<proteinExistence type="inferred from homology"/>
<evidence type="ECO:0000313" key="3">
    <source>
        <dbReference type="EMBL" id="KAI5075743.1"/>
    </source>
</evidence>
<gene>
    <name evidence="3" type="ORF">GOP47_0009819</name>
</gene>
<dbReference type="AlphaFoldDB" id="A0A9D4ZHH9"/>
<dbReference type="EMBL" id="JABFUD020000009">
    <property type="protein sequence ID" value="KAI5075743.1"/>
    <property type="molecule type" value="Genomic_DNA"/>
</dbReference>
<organism evidence="3 4">
    <name type="scientific">Adiantum capillus-veneris</name>
    <name type="common">Maidenhair fern</name>
    <dbReference type="NCBI Taxonomy" id="13818"/>
    <lineage>
        <taxon>Eukaryota</taxon>
        <taxon>Viridiplantae</taxon>
        <taxon>Streptophyta</taxon>
        <taxon>Embryophyta</taxon>
        <taxon>Tracheophyta</taxon>
        <taxon>Polypodiopsida</taxon>
        <taxon>Polypodiidae</taxon>
        <taxon>Polypodiales</taxon>
        <taxon>Pteridineae</taxon>
        <taxon>Pteridaceae</taxon>
        <taxon>Vittarioideae</taxon>
        <taxon>Adiantum</taxon>
    </lineage>
</organism>
<keyword evidence="4" id="KW-1185">Reference proteome</keyword>
<dbReference type="InterPro" id="IPR001087">
    <property type="entry name" value="GDSL"/>
</dbReference>
<dbReference type="Gene3D" id="3.40.50.1110">
    <property type="entry name" value="SGNH hydrolase"/>
    <property type="match status" value="1"/>
</dbReference>
<feature type="signal peptide" evidence="2">
    <location>
        <begin position="1"/>
        <end position="27"/>
    </location>
</feature>
<dbReference type="OrthoDB" id="689915at2759"/>
<comment type="similarity">
    <text evidence="1">Belongs to the 'GDSL' lipolytic enzyme family.</text>
</comment>
<feature type="chain" id="PRO_5038713917" description="GDSL esterase/lipase" evidence="2">
    <location>
        <begin position="28"/>
        <end position="140"/>
    </location>
</feature>
<dbReference type="GO" id="GO:0006629">
    <property type="term" value="P:lipid metabolic process"/>
    <property type="evidence" value="ECO:0007669"/>
    <property type="project" value="InterPro"/>
</dbReference>
<dbReference type="Proteomes" id="UP000886520">
    <property type="component" value="Chromosome 9"/>
</dbReference>
<dbReference type="PROSITE" id="PS01098">
    <property type="entry name" value="LIPASE_GDSL_SER"/>
    <property type="match status" value="1"/>
</dbReference>
<evidence type="ECO:0008006" key="5">
    <source>
        <dbReference type="Google" id="ProtNLM"/>
    </source>
</evidence>
<dbReference type="GO" id="GO:0016298">
    <property type="term" value="F:lipase activity"/>
    <property type="evidence" value="ECO:0007669"/>
    <property type="project" value="InterPro"/>
</dbReference>
<reference evidence="3" key="1">
    <citation type="submission" date="2021-01" db="EMBL/GenBank/DDBJ databases">
        <title>Adiantum capillus-veneris genome.</title>
        <authorList>
            <person name="Fang Y."/>
            <person name="Liao Q."/>
        </authorList>
    </citation>
    <scope>NUCLEOTIDE SEQUENCE</scope>
    <source>
        <strain evidence="3">H3</strain>
        <tissue evidence="3">Leaf</tissue>
    </source>
</reference>
<protein>
    <recommendedName>
        <fullName evidence="5">GDSL esterase/lipase</fullName>
    </recommendedName>
</protein>
<dbReference type="Pfam" id="PF00657">
    <property type="entry name" value="Lipase_GDSL"/>
    <property type="match status" value="1"/>
</dbReference>
<dbReference type="InterPro" id="IPR008265">
    <property type="entry name" value="Lipase_GDSL_AS"/>
</dbReference>
<evidence type="ECO:0000256" key="1">
    <source>
        <dbReference type="ARBA" id="ARBA00008668"/>
    </source>
</evidence>
<name>A0A9D4ZHH9_ADICA</name>
<evidence type="ECO:0000313" key="4">
    <source>
        <dbReference type="Proteomes" id="UP000886520"/>
    </source>
</evidence>
<evidence type="ECO:0000256" key="2">
    <source>
        <dbReference type="SAM" id="SignalP"/>
    </source>
</evidence>
<dbReference type="PANTHER" id="PTHR22835:SF659">
    <property type="entry name" value="GDSL LIPASE_ACYLHYDROLASE, PUTATIVE (AFU_ORTHOLOGUE AFUA_2G00510)-RELATED"/>
    <property type="match status" value="1"/>
</dbReference>
<sequence>MLAAMAVAVAAAFLLIQQLQLITGAAALPCFPAVFVFGDSLSDTGNGVLSGNVRTAQPPYGETVPGSPARRFSDGLLLVDFLATRVGLPLLNPSLDETASFATGANYAVAGATADSAAKYATTKFIAPVTPYSLDVGILR</sequence>
<dbReference type="InterPro" id="IPR036514">
    <property type="entry name" value="SGNH_hydro_sf"/>
</dbReference>